<name>A0A0J7IX23_9FLAO</name>
<comment type="similarity">
    <text evidence="1">Belongs to the AHA1 family.</text>
</comment>
<feature type="domain" description="Activator of Hsp90 ATPase homologue 1/2-like C-terminal" evidence="2">
    <location>
        <begin position="11"/>
        <end position="142"/>
    </location>
</feature>
<sequence>METLDYNIIINAPIQKVWDLLWNPETYSQWTQFFEEGSTLKSDWEVGGKTYFLDRNGNGMVSTIVSLDKPNEVVFRHLGTFQNGVEDTKSREVMEWSGTEEKYFLRAIDHATTELRAVTHVMQEYHEYMDHGFHNGFELLKNLAEN</sequence>
<evidence type="ECO:0000259" key="2">
    <source>
        <dbReference type="Pfam" id="PF08327"/>
    </source>
</evidence>
<dbReference type="InterPro" id="IPR013538">
    <property type="entry name" value="ASHA1/2-like_C"/>
</dbReference>
<protein>
    <submittedName>
        <fullName evidence="3">ATPase</fullName>
    </submittedName>
</protein>
<keyword evidence="4" id="KW-1185">Reference proteome</keyword>
<dbReference type="EMBL" id="LFNG01000020">
    <property type="protein sequence ID" value="KMQ70381.1"/>
    <property type="molecule type" value="Genomic_DNA"/>
</dbReference>
<evidence type="ECO:0000313" key="3">
    <source>
        <dbReference type="EMBL" id="KMQ70381.1"/>
    </source>
</evidence>
<organism evidence="3 4">
    <name type="scientific">Chryseobacterium koreense CCUG 49689</name>
    <dbReference type="NCBI Taxonomy" id="1304281"/>
    <lineage>
        <taxon>Bacteria</taxon>
        <taxon>Pseudomonadati</taxon>
        <taxon>Bacteroidota</taxon>
        <taxon>Flavobacteriia</taxon>
        <taxon>Flavobacteriales</taxon>
        <taxon>Weeksellaceae</taxon>
        <taxon>Chryseobacterium group</taxon>
        <taxon>Chryseobacterium</taxon>
    </lineage>
</organism>
<dbReference type="Proteomes" id="UP000035900">
    <property type="component" value="Unassembled WGS sequence"/>
</dbReference>
<dbReference type="STRING" id="1304281.ACM44_12490"/>
<dbReference type="SUPFAM" id="SSF55961">
    <property type="entry name" value="Bet v1-like"/>
    <property type="match status" value="1"/>
</dbReference>
<gene>
    <name evidence="3" type="ORF">ACM44_12490</name>
</gene>
<dbReference type="RefSeq" id="WP_048500388.1">
    <property type="nucleotide sequence ID" value="NZ_LFNG01000020.1"/>
</dbReference>
<dbReference type="AlphaFoldDB" id="A0A0J7IX23"/>
<dbReference type="Pfam" id="PF08327">
    <property type="entry name" value="AHSA1"/>
    <property type="match status" value="1"/>
</dbReference>
<accession>A0A0J7IX23</accession>
<dbReference type="CDD" id="cd07814">
    <property type="entry name" value="SRPBCC_CalC_Aha1-like"/>
    <property type="match status" value="1"/>
</dbReference>
<dbReference type="InterPro" id="IPR023393">
    <property type="entry name" value="START-like_dom_sf"/>
</dbReference>
<evidence type="ECO:0000256" key="1">
    <source>
        <dbReference type="ARBA" id="ARBA00006817"/>
    </source>
</evidence>
<comment type="caution">
    <text evidence="3">The sequence shown here is derived from an EMBL/GenBank/DDBJ whole genome shotgun (WGS) entry which is preliminary data.</text>
</comment>
<dbReference type="OrthoDB" id="2355173at2"/>
<dbReference type="Gene3D" id="3.30.530.20">
    <property type="match status" value="1"/>
</dbReference>
<reference evidence="3 4" key="1">
    <citation type="journal article" date="2004" name="Int. J. Syst. Evol. Microbiol.">
        <title>Kaistella koreensis gen. nov., sp. nov., a novel member of the Chryseobacterium-Bergeyella-Riemerella branch.</title>
        <authorList>
            <person name="Kim M.K."/>
            <person name="Im W.T."/>
            <person name="Shin Y.K."/>
            <person name="Lim J.H."/>
            <person name="Kim S.H."/>
            <person name="Lee B.C."/>
            <person name="Park M.Y."/>
            <person name="Lee K.Y."/>
            <person name="Lee S.T."/>
        </authorList>
    </citation>
    <scope>NUCLEOTIDE SEQUENCE [LARGE SCALE GENOMIC DNA]</scope>
    <source>
        <strain evidence="3 4">CCUG 49689</strain>
    </source>
</reference>
<proteinExistence type="inferred from homology"/>
<evidence type="ECO:0000313" key="4">
    <source>
        <dbReference type="Proteomes" id="UP000035900"/>
    </source>
</evidence>
<dbReference type="PATRIC" id="fig|1304281.5.peg.2695"/>